<gene>
    <name evidence="1" type="ORF">TH30_02810</name>
</gene>
<dbReference type="AlphaFoldDB" id="A0A367X6F7"/>
<dbReference type="EMBL" id="JPWI01000001">
    <property type="protein sequence ID" value="RCK49266.1"/>
    <property type="molecule type" value="Genomic_DNA"/>
</dbReference>
<accession>A0A367X6F7</accession>
<evidence type="ECO:0000313" key="2">
    <source>
        <dbReference type="Proteomes" id="UP000252255"/>
    </source>
</evidence>
<sequence>MHPEAGELAAQLRHFRAVSCKSRGAAMRVPQNHPLPDGVIGQGVKAFRIVGAIATLSLGY</sequence>
<comment type="caution">
    <text evidence="1">The sequence shown here is derived from an EMBL/GenBank/DDBJ whole genome shotgun (WGS) entry which is preliminary data.</text>
</comment>
<name>A0A367X6F7_9PROT</name>
<proteinExistence type="predicted"/>
<organism evidence="1 2">
    <name type="scientific">Thalassospira profundimaris</name>
    <dbReference type="NCBI Taxonomy" id="502049"/>
    <lineage>
        <taxon>Bacteria</taxon>
        <taxon>Pseudomonadati</taxon>
        <taxon>Pseudomonadota</taxon>
        <taxon>Alphaproteobacteria</taxon>
        <taxon>Rhodospirillales</taxon>
        <taxon>Thalassospiraceae</taxon>
        <taxon>Thalassospira</taxon>
    </lineage>
</organism>
<protein>
    <submittedName>
        <fullName evidence="1">Uncharacterized protein</fullName>
    </submittedName>
</protein>
<reference evidence="1 2" key="1">
    <citation type="submission" date="2014-07" db="EMBL/GenBank/DDBJ databases">
        <title>Draft genome sequence of Thalassospira profundimaris PR54-5.</title>
        <authorList>
            <person name="Lai Q."/>
            <person name="Shao Z."/>
        </authorList>
    </citation>
    <scope>NUCLEOTIDE SEQUENCE [LARGE SCALE GENOMIC DNA]</scope>
    <source>
        <strain evidence="1 2">PR54-5</strain>
    </source>
</reference>
<evidence type="ECO:0000313" key="1">
    <source>
        <dbReference type="EMBL" id="RCK49266.1"/>
    </source>
</evidence>
<dbReference type="Proteomes" id="UP000252255">
    <property type="component" value="Unassembled WGS sequence"/>
</dbReference>